<dbReference type="PANTHER" id="PTHR18866">
    <property type="entry name" value="CARBOXYLASE:PYRUVATE/ACETYL-COA/PROPIONYL-COA CARBOXYLASE"/>
    <property type="match status" value="1"/>
</dbReference>
<dbReference type="Gene3D" id="2.40.50.100">
    <property type="match status" value="1"/>
</dbReference>
<dbReference type="SUPFAM" id="SSF51230">
    <property type="entry name" value="Single hybrid motif"/>
    <property type="match status" value="1"/>
</dbReference>
<evidence type="ECO:0000256" key="4">
    <source>
        <dbReference type="ARBA" id="ARBA00022840"/>
    </source>
</evidence>
<dbReference type="InterPro" id="IPR005482">
    <property type="entry name" value="Biotin_COase_C"/>
</dbReference>
<dbReference type="SUPFAM" id="SSF51246">
    <property type="entry name" value="Rudiment single hybrid motif"/>
    <property type="match status" value="1"/>
</dbReference>
<feature type="region of interest" description="Disordered" evidence="8">
    <location>
        <begin position="657"/>
        <end position="688"/>
    </location>
</feature>
<dbReference type="FunFam" id="3.30.1490.20:FF:000003">
    <property type="entry name" value="acetyl-CoA carboxylase isoform X1"/>
    <property type="match status" value="1"/>
</dbReference>
<sequence>MLRVVCTRRGTGRALLQQWHTLCQASGRCNSTSSTQTLETTRQALKSAGLDSVLVANRGEIACRVMATARKLGLRTVAVFSEADRGAAHVQAADEAYCIGPAAARDSYLRQDVLLRVAGQARAKAIHPGYGFLSENAGFADACKQAGVVFVGPPGSAIRSMGDKAAAKAIMTAAGVPVVPGYHGEDQSEARLLEEAEKIGFPLLVKAVSGGGGKGMKLAHSMEELPAALASARREAAAAFGDDRVLLERYITRPRHVEVQVVADAHGRAVYVFDRDCSLQRRHQKVIEEAPAPGLPAAFHTHIGEAAVRAALATGYTNAGTVEFIVDMGSAEAVKPFYFMEMNTRLQVEHPVSELVAGVDLVEWQLAVAAGARLPLTQEQVLGARGARGHAFEARLYAEAPRNNFLPGAGTVRRWRPPPAVSFELPPAVLAANAPAAAGSAATAPVSSAAAAAGGGATAVPGLPPGTCIRVDSGVREGDEVGINYDPMIAKLITWGPDRDSALAALRAALSATQVAGLPTNLAYLHRLASHNAFSTPRCGSELDTGFIPRHASMLLHPQPLPPSVAALAGVARWLLQAAADGQGMAGGAALVPPQGAAPQGAGHPLPAPGASVWAPGGPWGLGDAKRLWHHATFRFADMALPEGGVQSAAAVAAAAKEAHGHSHHGHGHSKEVTVAGSSSGSGSSGGGGLDVGITVVSQCDFEVEVAGANDDHVAPLGSSPSGTSVKSGSADATSGNSPGRPRFSIRNVKLLPDGAAVAAGAAGGRAVAGQTGGRVEAEVEGARVRADVLTFTTAGGNEGVLCMWTGGAAYEFRWPIPRWSRDMGAAASVAGAGGAVTAPMPGRVVKVAVAEGDKVAKGAPLVVLEAMKMEHSVVAPRAGVVRQLAVAAGTQVSDSHVLMVVMAEEAAAAAAAAGGDSKGKGPK</sequence>
<dbReference type="Pfam" id="PF00289">
    <property type="entry name" value="Biotin_carb_N"/>
    <property type="match status" value="1"/>
</dbReference>
<dbReference type="Gene3D" id="3.30.470.20">
    <property type="entry name" value="ATP-grasp fold, B domain"/>
    <property type="match status" value="1"/>
</dbReference>
<dbReference type="PROSITE" id="PS00867">
    <property type="entry name" value="CPSASE_2"/>
    <property type="match status" value="1"/>
</dbReference>
<dbReference type="EMBL" id="HBFB01004584">
    <property type="protein sequence ID" value="CAD8667379.1"/>
    <property type="molecule type" value="Transcribed_RNA"/>
</dbReference>
<dbReference type="InterPro" id="IPR050856">
    <property type="entry name" value="Biotin_carboxylase_complex"/>
</dbReference>
<dbReference type="Gene3D" id="3.40.50.20">
    <property type="match status" value="1"/>
</dbReference>
<dbReference type="GO" id="GO:0004485">
    <property type="term" value="F:methylcrotonoyl-CoA carboxylase activity"/>
    <property type="evidence" value="ECO:0007669"/>
    <property type="project" value="TreeGrafter"/>
</dbReference>
<evidence type="ECO:0000256" key="1">
    <source>
        <dbReference type="ARBA" id="ARBA00001953"/>
    </source>
</evidence>
<dbReference type="InterPro" id="IPR000089">
    <property type="entry name" value="Biotin_lipoyl"/>
</dbReference>
<accession>A0A7S0R532</accession>
<organism evidence="12">
    <name type="scientific">Chlamydomonas leiostraca</name>
    <dbReference type="NCBI Taxonomy" id="1034604"/>
    <lineage>
        <taxon>Eukaryota</taxon>
        <taxon>Viridiplantae</taxon>
        <taxon>Chlorophyta</taxon>
        <taxon>core chlorophytes</taxon>
        <taxon>Chlorophyceae</taxon>
        <taxon>CS clade</taxon>
        <taxon>Chlamydomonadales</taxon>
        <taxon>Chlamydomonadaceae</taxon>
        <taxon>Chlamydomonas</taxon>
    </lineage>
</organism>
<dbReference type="InterPro" id="IPR011053">
    <property type="entry name" value="Single_hybrid_motif"/>
</dbReference>
<dbReference type="InterPro" id="IPR013815">
    <property type="entry name" value="ATP_grasp_subdomain_1"/>
</dbReference>
<dbReference type="GO" id="GO:0005524">
    <property type="term" value="F:ATP binding"/>
    <property type="evidence" value="ECO:0007669"/>
    <property type="project" value="UniProtKB-UniRule"/>
</dbReference>
<keyword evidence="2" id="KW-0436">Ligase</keyword>
<dbReference type="SUPFAM" id="SSF52440">
    <property type="entry name" value="PreATP-grasp domain"/>
    <property type="match status" value="1"/>
</dbReference>
<dbReference type="Pfam" id="PF00364">
    <property type="entry name" value="Biotin_lipoyl"/>
    <property type="match status" value="1"/>
</dbReference>
<evidence type="ECO:0000259" key="11">
    <source>
        <dbReference type="PROSITE" id="PS50979"/>
    </source>
</evidence>
<dbReference type="Pfam" id="PF02786">
    <property type="entry name" value="CPSase_L_D2"/>
    <property type="match status" value="1"/>
</dbReference>
<gene>
    <name evidence="12" type="ORF">CLEI1391_LOCUS2487</name>
</gene>
<protein>
    <submittedName>
        <fullName evidence="12">Uncharacterized protein</fullName>
    </submittedName>
</protein>
<keyword evidence="3 7" id="KW-0547">Nucleotide-binding</keyword>
<dbReference type="InterPro" id="IPR005481">
    <property type="entry name" value="BC-like_N"/>
</dbReference>
<feature type="compositionally biased region" description="Low complexity" evidence="8">
    <location>
        <begin position="718"/>
        <end position="730"/>
    </location>
</feature>
<dbReference type="PROSITE" id="PS50979">
    <property type="entry name" value="BC"/>
    <property type="match status" value="1"/>
</dbReference>
<evidence type="ECO:0000256" key="6">
    <source>
        <dbReference type="ARBA" id="ARBA00062371"/>
    </source>
</evidence>
<dbReference type="PROSITE" id="PS50968">
    <property type="entry name" value="BIOTINYL_LIPOYL"/>
    <property type="match status" value="1"/>
</dbReference>
<dbReference type="InterPro" id="IPR011054">
    <property type="entry name" value="Rudment_hybrid_motif"/>
</dbReference>
<dbReference type="InterPro" id="IPR016185">
    <property type="entry name" value="PreATP-grasp_dom_sf"/>
</dbReference>
<dbReference type="SUPFAM" id="SSF56059">
    <property type="entry name" value="Glutathione synthetase ATP-binding domain-like"/>
    <property type="match status" value="1"/>
</dbReference>
<keyword evidence="5" id="KW-0092">Biotin</keyword>
<evidence type="ECO:0000256" key="7">
    <source>
        <dbReference type="PROSITE-ProRule" id="PRU00409"/>
    </source>
</evidence>
<evidence type="ECO:0000259" key="10">
    <source>
        <dbReference type="PROSITE" id="PS50975"/>
    </source>
</evidence>
<dbReference type="CDD" id="cd06850">
    <property type="entry name" value="biotinyl_domain"/>
    <property type="match status" value="1"/>
</dbReference>
<feature type="domain" description="Lipoyl-binding" evidence="9">
    <location>
        <begin position="828"/>
        <end position="904"/>
    </location>
</feature>
<dbReference type="FunFam" id="2.40.50.100:FF:000003">
    <property type="entry name" value="Acetyl-CoA carboxylase biotin carboxyl carrier protein"/>
    <property type="match status" value="1"/>
</dbReference>
<dbReference type="PANTHER" id="PTHR18866:SF33">
    <property type="entry name" value="METHYLCROTONOYL-COA CARBOXYLASE SUBUNIT ALPHA, MITOCHONDRIAL-RELATED"/>
    <property type="match status" value="1"/>
</dbReference>
<dbReference type="GO" id="GO:0005739">
    <property type="term" value="C:mitochondrion"/>
    <property type="evidence" value="ECO:0007669"/>
    <property type="project" value="TreeGrafter"/>
</dbReference>
<proteinExistence type="predicted"/>
<feature type="region of interest" description="Disordered" evidence="8">
    <location>
        <begin position="712"/>
        <end position="745"/>
    </location>
</feature>
<comment type="cofactor">
    <cofactor evidence="1">
        <name>biotin</name>
        <dbReference type="ChEBI" id="CHEBI:57586"/>
    </cofactor>
</comment>
<dbReference type="Gene3D" id="3.30.1490.20">
    <property type="entry name" value="ATP-grasp fold, A domain"/>
    <property type="match status" value="1"/>
</dbReference>
<evidence type="ECO:0000313" key="12">
    <source>
        <dbReference type="EMBL" id="CAD8667379.1"/>
    </source>
</evidence>
<dbReference type="SMART" id="SM00878">
    <property type="entry name" value="Biotin_carb_C"/>
    <property type="match status" value="1"/>
</dbReference>
<dbReference type="InterPro" id="IPR011764">
    <property type="entry name" value="Biotin_carboxylation_dom"/>
</dbReference>
<evidence type="ECO:0000256" key="8">
    <source>
        <dbReference type="SAM" id="MobiDB-lite"/>
    </source>
</evidence>
<dbReference type="PROSITE" id="PS50975">
    <property type="entry name" value="ATP_GRASP"/>
    <property type="match status" value="1"/>
</dbReference>
<evidence type="ECO:0000256" key="5">
    <source>
        <dbReference type="ARBA" id="ARBA00023267"/>
    </source>
</evidence>
<dbReference type="FunFam" id="3.40.50.20:FF:000010">
    <property type="entry name" value="Propionyl-CoA carboxylase subunit alpha"/>
    <property type="match status" value="1"/>
</dbReference>
<reference evidence="12" key="1">
    <citation type="submission" date="2021-01" db="EMBL/GenBank/DDBJ databases">
        <authorList>
            <person name="Corre E."/>
            <person name="Pelletier E."/>
            <person name="Niang G."/>
            <person name="Scheremetjew M."/>
            <person name="Finn R."/>
            <person name="Kale V."/>
            <person name="Holt S."/>
            <person name="Cochrane G."/>
            <person name="Meng A."/>
            <person name="Brown T."/>
            <person name="Cohen L."/>
        </authorList>
    </citation>
    <scope>NUCLEOTIDE SEQUENCE</scope>
    <source>
        <strain evidence="12">SAG 11-49</strain>
    </source>
</reference>
<dbReference type="InterPro" id="IPR011761">
    <property type="entry name" value="ATP-grasp"/>
</dbReference>
<dbReference type="AlphaFoldDB" id="A0A7S0R532"/>
<evidence type="ECO:0000256" key="3">
    <source>
        <dbReference type="ARBA" id="ARBA00022741"/>
    </source>
</evidence>
<name>A0A7S0R532_9CHLO</name>
<dbReference type="GO" id="GO:0046872">
    <property type="term" value="F:metal ion binding"/>
    <property type="evidence" value="ECO:0007669"/>
    <property type="project" value="InterPro"/>
</dbReference>
<dbReference type="Pfam" id="PF02785">
    <property type="entry name" value="Biotin_carb_C"/>
    <property type="match status" value="1"/>
</dbReference>
<dbReference type="InterPro" id="IPR005479">
    <property type="entry name" value="CPAse_ATP-bd"/>
</dbReference>
<feature type="domain" description="ATP-grasp" evidence="10">
    <location>
        <begin position="168"/>
        <end position="370"/>
    </location>
</feature>
<comment type="subunit">
    <text evidence="6">Probably a heterodimer composed of biotin-containing alpha subunits and beta subunits.</text>
</comment>
<keyword evidence="4 7" id="KW-0067">ATP-binding</keyword>
<feature type="domain" description="Biotin carboxylation" evidence="11">
    <location>
        <begin position="49"/>
        <end position="549"/>
    </location>
</feature>
<evidence type="ECO:0000259" key="9">
    <source>
        <dbReference type="PROSITE" id="PS50968"/>
    </source>
</evidence>
<evidence type="ECO:0000256" key="2">
    <source>
        <dbReference type="ARBA" id="ARBA00022598"/>
    </source>
</evidence>